<dbReference type="Pfam" id="PF22936">
    <property type="entry name" value="Pol_BBD"/>
    <property type="match status" value="1"/>
</dbReference>
<dbReference type="Gene3D" id="3.30.420.10">
    <property type="entry name" value="Ribonuclease H-like superfamily/Ribonuclease H"/>
    <property type="match status" value="1"/>
</dbReference>
<protein>
    <submittedName>
        <fullName evidence="5">Retrotransposon protein, putative, Ty1-copia subclass</fullName>
    </submittedName>
</protein>
<dbReference type="Pfam" id="PF00078">
    <property type="entry name" value="RVT_1"/>
    <property type="match status" value="1"/>
</dbReference>
<dbReference type="InterPro" id="IPR013103">
    <property type="entry name" value="RVT_2"/>
</dbReference>
<dbReference type="Gene3D" id="3.30.70.270">
    <property type="match status" value="1"/>
</dbReference>
<dbReference type="GO" id="GO:0004190">
    <property type="term" value="F:aspartic-type endopeptidase activity"/>
    <property type="evidence" value="ECO:0007669"/>
    <property type="project" value="UniProtKB-KW"/>
</dbReference>
<feature type="compositionally biased region" description="Basic and acidic residues" evidence="2">
    <location>
        <begin position="290"/>
        <end position="305"/>
    </location>
</feature>
<dbReference type="InterPro" id="IPR001584">
    <property type="entry name" value="Integrase_cat-core"/>
</dbReference>
<dbReference type="EMBL" id="BKCJ010001005">
    <property type="protein sequence ID" value="GEU38044.1"/>
    <property type="molecule type" value="Genomic_DNA"/>
</dbReference>
<dbReference type="SUPFAM" id="SSF53098">
    <property type="entry name" value="Ribonuclease H-like"/>
    <property type="match status" value="1"/>
</dbReference>
<dbReference type="CDD" id="cd09272">
    <property type="entry name" value="RNase_HI_RT_Ty1"/>
    <property type="match status" value="1"/>
</dbReference>
<dbReference type="GO" id="GO:0003676">
    <property type="term" value="F:nucleic acid binding"/>
    <property type="evidence" value="ECO:0007669"/>
    <property type="project" value="InterPro"/>
</dbReference>
<keyword evidence="1" id="KW-0064">Aspartyl protease</keyword>
<dbReference type="PROSITE" id="PS50878">
    <property type="entry name" value="RT_POL"/>
    <property type="match status" value="1"/>
</dbReference>
<dbReference type="InterPro" id="IPR036875">
    <property type="entry name" value="Znf_CCHC_sf"/>
</dbReference>
<accession>A0A6L2JQY6</accession>
<feature type="region of interest" description="Disordered" evidence="2">
    <location>
        <begin position="290"/>
        <end position="313"/>
    </location>
</feature>
<proteinExistence type="predicted"/>
<dbReference type="GO" id="GO:0008270">
    <property type="term" value="F:zinc ion binding"/>
    <property type="evidence" value="ECO:0007669"/>
    <property type="project" value="InterPro"/>
</dbReference>
<name>A0A6L2JQY6_TANCI</name>
<evidence type="ECO:0000313" key="5">
    <source>
        <dbReference type="EMBL" id="GEU38044.1"/>
    </source>
</evidence>
<feature type="domain" description="Integrase catalytic" evidence="4">
    <location>
        <begin position="605"/>
        <end position="775"/>
    </location>
</feature>
<organism evidence="5">
    <name type="scientific">Tanacetum cinerariifolium</name>
    <name type="common">Dalmatian daisy</name>
    <name type="synonym">Chrysanthemum cinerariifolium</name>
    <dbReference type="NCBI Taxonomy" id="118510"/>
    <lineage>
        <taxon>Eukaryota</taxon>
        <taxon>Viridiplantae</taxon>
        <taxon>Streptophyta</taxon>
        <taxon>Embryophyta</taxon>
        <taxon>Tracheophyta</taxon>
        <taxon>Spermatophyta</taxon>
        <taxon>Magnoliopsida</taxon>
        <taxon>eudicotyledons</taxon>
        <taxon>Gunneridae</taxon>
        <taxon>Pentapetalae</taxon>
        <taxon>asterids</taxon>
        <taxon>campanulids</taxon>
        <taxon>Asterales</taxon>
        <taxon>Asteraceae</taxon>
        <taxon>Asteroideae</taxon>
        <taxon>Anthemideae</taxon>
        <taxon>Anthemidinae</taxon>
        <taxon>Tanacetum</taxon>
    </lineage>
</organism>
<dbReference type="InterPro" id="IPR043128">
    <property type="entry name" value="Rev_trsase/Diguanyl_cyclase"/>
</dbReference>
<dbReference type="SUPFAM" id="SSF56672">
    <property type="entry name" value="DNA/RNA polymerases"/>
    <property type="match status" value="2"/>
</dbReference>
<dbReference type="InterPro" id="IPR000477">
    <property type="entry name" value="RT_dom"/>
</dbReference>
<dbReference type="InterPro" id="IPR012337">
    <property type="entry name" value="RNaseH-like_sf"/>
</dbReference>
<dbReference type="InterPro" id="IPR054722">
    <property type="entry name" value="PolX-like_BBD"/>
</dbReference>
<dbReference type="InterPro" id="IPR025724">
    <property type="entry name" value="GAG-pre-integrase_dom"/>
</dbReference>
<evidence type="ECO:0000259" key="3">
    <source>
        <dbReference type="PROSITE" id="PS50878"/>
    </source>
</evidence>
<reference evidence="5" key="1">
    <citation type="journal article" date="2019" name="Sci. Rep.">
        <title>Draft genome of Tanacetum cinerariifolium, the natural source of mosquito coil.</title>
        <authorList>
            <person name="Yamashiro T."/>
            <person name="Shiraishi A."/>
            <person name="Satake H."/>
            <person name="Nakayama K."/>
        </authorList>
    </citation>
    <scope>NUCLEOTIDE SEQUENCE</scope>
</reference>
<sequence>MGGSFRMFIDYQELNKMTLRVHEEDILKTAFRRQYGHFEFTVMPFGLTNAPAVFMNLMNRVCKPYFDQFFIVFIDDILIYSKSKEEHEVHLKLVLELLKKVKLFAKFSKCEFWLQEVHFLEHVINNDGIHADPSKIEANYELGKEQEEAFQALKGNFCNPPIRSFSDGPDNFVVYYGDASKVENAPAEMMLDMDQQMEKRADGDVAESVRNMTRYDTTEPVSAAASVSAVSAKIPVSSLLNVDSLMRARQFLLRTGRNLGSNRPTSMGFDMFKVEFYNCHRKGHFARECRSPKDTRRNGTSEPQRRNVPVETTTSNALVSQCDGVEQERDDLKLKLEKFQTSSKNLTKLLASQTNAKTGLGYNSQVFTRAMFDCDDYLSFGSDESLPPSPIYDRYVVPTTVVPKSKLVTINAARLITVVIPKIKVTRPRHHLLVVTKTISPPRRLINRRPSPKASNSPPRVTAVKELVGNPQYALKDKGVIDSRCSRHMTRNMSYLSDFEELNGGYIAFGGNPKGVKISRKGKIKTGKLDFDDVYFVKLPDASQVLLRVPRENNMYNVNLQNIVHSGDLTCLFAKAAIDESNLWHRRLGHIKFKTMNKLVKGNLVRGLPKKVFEKDNTCVACKKGKQHRASYDYSRFTWVFFLATKDETSPILKTFITGLENQLSLKVNVIRSDNGTEFKNNDLNQFCGIKGIKREFRVPRTPQQNGIAKRKNRTLIEAARTALAYSLLPIPFWAEAVNTACYVQNRNTDADAAFDEKEHEFDEKKPESKVNVSPSKFEDFFDNNINKDNAVGTLVPTDGQISLTNTNTFSAAGPLNATASLKHGKYSSIDASHLPDDPDMPELKDIIYSDDEDDVGTEADFNNLETSITVSPIPTTRVHKDHHMFNDDFHTCMFACFLSQEEPKRVHQALKYPSWIEAMQEELLQFKMQKVWVLVDFLYGKRAIGTKWVFRNKKDERGIVVKNKARLVAQGHIQEEGINYEEVFAPVARIKAIRLFLAYAFFIGFMVYQMDVKSAFMYVTIEEEVYVCQPPGFKDPDYPDKVYKVVKALYGLHQAPRAWYETLANYLLENSFQKDGKLASTPIDTEKPLLKDPDVKRIFRYLKGKPHVGLWYPKDSPFDLVAYSDSDYAGVSLDRKYTTRGCQFLGFRLISWQYKKQTVMATSSTEAEYVAATSCCAQVLWI</sequence>
<comment type="caution">
    <text evidence="5">The sequence shown here is derived from an EMBL/GenBank/DDBJ whole genome shotgun (WGS) entry which is preliminary data.</text>
</comment>
<dbReference type="Pfam" id="PF07727">
    <property type="entry name" value="RVT_2"/>
    <property type="match status" value="1"/>
</dbReference>
<dbReference type="PANTHER" id="PTHR24559">
    <property type="entry name" value="TRANSPOSON TY3-I GAG-POL POLYPROTEIN"/>
    <property type="match status" value="1"/>
</dbReference>
<gene>
    <name evidence="5" type="ORF">Tci_010022</name>
</gene>
<dbReference type="GO" id="GO:0015074">
    <property type="term" value="P:DNA integration"/>
    <property type="evidence" value="ECO:0007669"/>
    <property type="project" value="InterPro"/>
</dbReference>
<dbReference type="PANTHER" id="PTHR24559:SF444">
    <property type="entry name" value="REVERSE TRANSCRIPTASE DOMAIN-CONTAINING PROTEIN"/>
    <property type="match status" value="1"/>
</dbReference>
<evidence type="ECO:0000256" key="2">
    <source>
        <dbReference type="SAM" id="MobiDB-lite"/>
    </source>
</evidence>
<dbReference type="AlphaFoldDB" id="A0A6L2JQY6"/>
<dbReference type="FunFam" id="3.30.70.270:FF:000003">
    <property type="entry name" value="Transposon Ty3-G Gag-Pol polyprotein"/>
    <property type="match status" value="1"/>
</dbReference>
<dbReference type="InterPro" id="IPR043502">
    <property type="entry name" value="DNA/RNA_pol_sf"/>
</dbReference>
<dbReference type="PROSITE" id="PS50994">
    <property type="entry name" value="INTEGRASE"/>
    <property type="match status" value="1"/>
</dbReference>
<dbReference type="InterPro" id="IPR053134">
    <property type="entry name" value="RNA-dir_DNA_polymerase"/>
</dbReference>
<dbReference type="Pfam" id="PF13976">
    <property type="entry name" value="gag_pre-integrs"/>
    <property type="match status" value="1"/>
</dbReference>
<dbReference type="CDD" id="cd01647">
    <property type="entry name" value="RT_LTR"/>
    <property type="match status" value="1"/>
</dbReference>
<dbReference type="Gene3D" id="3.10.10.10">
    <property type="entry name" value="HIV Type 1 Reverse Transcriptase, subunit A, domain 1"/>
    <property type="match status" value="1"/>
</dbReference>
<keyword evidence="1" id="KW-0645">Protease</keyword>
<feature type="domain" description="Reverse transcriptase" evidence="3">
    <location>
        <begin position="1"/>
        <end position="124"/>
    </location>
</feature>
<dbReference type="InterPro" id="IPR036397">
    <property type="entry name" value="RNaseH_sf"/>
</dbReference>
<dbReference type="SUPFAM" id="SSF57756">
    <property type="entry name" value="Retrovirus zinc finger-like domains"/>
    <property type="match status" value="1"/>
</dbReference>
<keyword evidence="1" id="KW-0378">Hydrolase</keyword>
<evidence type="ECO:0000259" key="4">
    <source>
        <dbReference type="PROSITE" id="PS50994"/>
    </source>
</evidence>
<evidence type="ECO:0000256" key="1">
    <source>
        <dbReference type="ARBA" id="ARBA00022750"/>
    </source>
</evidence>